<proteinExistence type="predicted"/>
<dbReference type="Gene3D" id="3.40.50.300">
    <property type="entry name" value="P-loop containing nucleotide triphosphate hydrolases"/>
    <property type="match status" value="1"/>
</dbReference>
<dbReference type="InterPro" id="IPR027417">
    <property type="entry name" value="P-loop_NTPase"/>
</dbReference>
<dbReference type="KEGG" id="vg:40074647"/>
<name>A0A1L7N184_9CAUD</name>
<sequence length="165" mass="19119">MRNIIIFGHKQHGKDTACEYLEAKFGVSFASSSRFALDLFLFEKMCDESFGYETPEECFSDRVNHRKYWYEAIRDYNTPNKTRLGGKLFAEYDVYCGIRDLEEFRALKAAGLVNLAIFIDASGRLEKEDSESMKLDIEDADIVITNNGTLEQFYEKLDKLFTQLL</sequence>
<dbReference type="EMBL" id="AP017924">
    <property type="protein sequence ID" value="BAW19226.1"/>
    <property type="molecule type" value="Genomic_DNA"/>
</dbReference>
<protein>
    <recommendedName>
        <fullName evidence="3">Deoxynucleotide monophosphate kinase</fullName>
    </recommendedName>
</protein>
<evidence type="ECO:0000313" key="1">
    <source>
        <dbReference type="EMBL" id="BAW19226.1"/>
    </source>
</evidence>
<keyword evidence="2" id="KW-1185">Reference proteome</keyword>
<dbReference type="Proteomes" id="UP000222831">
    <property type="component" value="Segment"/>
</dbReference>
<evidence type="ECO:0008006" key="3">
    <source>
        <dbReference type="Google" id="ProtNLM"/>
    </source>
</evidence>
<reference evidence="1 2" key="1">
    <citation type="submission" date="2016-12" db="EMBL/GenBank/DDBJ databases">
        <title>Characterization of two jumbo phages RP12 and RP31 infecting the phytopathogen Ralstonia solanacearum.</title>
        <authorList>
            <person name="Kawasaki T."/>
            <person name="Yoshikawa G."/>
            <person name="Ogata H."/>
            <person name="Yamada T."/>
        </authorList>
    </citation>
    <scope>NUCLEOTIDE SEQUENCE [LARGE SCALE GENOMIC DNA]</scope>
    <source>
        <strain evidence="1 2">RP12</strain>
    </source>
</reference>
<dbReference type="OrthoDB" id="10204at10239"/>
<evidence type="ECO:0000313" key="2">
    <source>
        <dbReference type="Proteomes" id="UP000222831"/>
    </source>
</evidence>
<accession>A0A1L7N184</accession>
<dbReference type="GeneID" id="40074647"/>
<dbReference type="RefSeq" id="YP_009598945.1">
    <property type="nucleotide sequence ID" value="NC_041911.1"/>
</dbReference>
<organism evidence="1 2">
    <name type="scientific">Ralstonia phage RP12</name>
    <dbReference type="NCBI Taxonomy" id="1923889"/>
    <lineage>
        <taxon>Viruses</taxon>
        <taxon>Duplodnaviria</taxon>
        <taxon>Heunggongvirae</taxon>
        <taxon>Uroviricota</taxon>
        <taxon>Caudoviricetes</taxon>
        <taxon>Chimalliviridae</taxon>
        <taxon>Ripduovirus</taxon>
        <taxon>Ripduovirus RP12</taxon>
    </lineage>
</organism>
<dbReference type="SUPFAM" id="SSF52540">
    <property type="entry name" value="P-loop containing nucleoside triphosphate hydrolases"/>
    <property type="match status" value="1"/>
</dbReference>